<dbReference type="SUPFAM" id="SSF54523">
    <property type="entry name" value="Pili subunits"/>
    <property type="match status" value="1"/>
</dbReference>
<keyword evidence="1" id="KW-0472">Membrane</keyword>
<reference evidence="2 3" key="1">
    <citation type="journal article" date="2017" name="Nat. Commun.">
        <title>In situ click chemistry generation of cyclooxygenase-2 inhibitors.</title>
        <authorList>
            <person name="Bhardwaj A."/>
            <person name="Kaur J."/>
            <person name="Wuest M."/>
            <person name="Wuest F."/>
        </authorList>
    </citation>
    <scope>NUCLEOTIDE SEQUENCE [LARGE SCALE GENOMIC DNA]</scope>
    <source>
        <strain evidence="2">S2_018_000_R2_106</strain>
    </source>
</reference>
<dbReference type="Proteomes" id="UP000320948">
    <property type="component" value="Unassembled WGS sequence"/>
</dbReference>
<evidence type="ECO:0008006" key="4">
    <source>
        <dbReference type="Google" id="ProtNLM"/>
    </source>
</evidence>
<comment type="caution">
    <text evidence="2">The sequence shown here is derived from an EMBL/GenBank/DDBJ whole genome shotgun (WGS) entry which is preliminary data.</text>
</comment>
<keyword evidence="1" id="KW-1133">Transmembrane helix</keyword>
<sequence length="197" mass="20910">MKNIVKTPFTFLSNQSGAMFGLDARIALAIFGILSVVAGVAAINVFGQASTTAMVTEFSNIKKAYTEFHLATGEHTTRFMDLIDNDTGFSGWSGPYMEGMLSDKSRQYGTYSFVEGRQDVAGVPPVECSGGGICATWLKLTQVKDSVAAEVDKTLDSTATANSGVFRIEFVPGPNDTVYYLIAAKGAGGSESTANQQ</sequence>
<evidence type="ECO:0000313" key="2">
    <source>
        <dbReference type="EMBL" id="TKW60395.1"/>
    </source>
</evidence>
<organism evidence="2 3">
    <name type="scientific">Blastochloris viridis</name>
    <name type="common">Rhodopseudomonas viridis</name>
    <dbReference type="NCBI Taxonomy" id="1079"/>
    <lineage>
        <taxon>Bacteria</taxon>
        <taxon>Pseudomonadati</taxon>
        <taxon>Pseudomonadota</taxon>
        <taxon>Alphaproteobacteria</taxon>
        <taxon>Hyphomicrobiales</taxon>
        <taxon>Blastochloridaceae</taxon>
        <taxon>Blastochloris</taxon>
    </lineage>
</organism>
<dbReference type="InterPro" id="IPR045584">
    <property type="entry name" value="Pilin-like"/>
</dbReference>
<dbReference type="EMBL" id="VAFM01000002">
    <property type="protein sequence ID" value="TKW60395.1"/>
    <property type="molecule type" value="Genomic_DNA"/>
</dbReference>
<gene>
    <name evidence="2" type="ORF">DI628_05625</name>
</gene>
<dbReference type="AlphaFoldDB" id="A0A6N4QXT8"/>
<evidence type="ECO:0000256" key="1">
    <source>
        <dbReference type="SAM" id="Phobius"/>
    </source>
</evidence>
<proteinExistence type="predicted"/>
<feature type="transmembrane region" description="Helical" evidence="1">
    <location>
        <begin position="26"/>
        <end position="46"/>
    </location>
</feature>
<name>A0A6N4QXT8_BLAVI</name>
<evidence type="ECO:0000313" key="3">
    <source>
        <dbReference type="Proteomes" id="UP000320948"/>
    </source>
</evidence>
<protein>
    <recommendedName>
        <fullName evidence="4">Type II secretion system protein</fullName>
    </recommendedName>
</protein>
<keyword evidence="1" id="KW-0812">Transmembrane</keyword>
<accession>A0A6N4QXT8</accession>